<dbReference type="Gene3D" id="3.40.50.1820">
    <property type="entry name" value="alpha/beta hydrolase"/>
    <property type="match status" value="1"/>
</dbReference>
<dbReference type="Proteomes" id="UP001296993">
    <property type="component" value="Unassembled WGS sequence"/>
</dbReference>
<dbReference type="SUPFAM" id="SSF53474">
    <property type="entry name" value="alpha/beta-Hydrolases"/>
    <property type="match status" value="1"/>
</dbReference>
<dbReference type="PRINTS" id="PR00111">
    <property type="entry name" value="ABHYDROLASE"/>
</dbReference>
<comment type="caution">
    <text evidence="2">The sequence shown here is derived from an EMBL/GenBank/DDBJ whole genome shotgun (WGS) entry which is preliminary data.</text>
</comment>
<reference evidence="2 3" key="1">
    <citation type="submission" date="2021-03" db="EMBL/GenBank/DDBJ databases">
        <title>Sequencing the genomes of 1000 actinobacteria strains.</title>
        <authorList>
            <person name="Klenk H.-P."/>
        </authorList>
    </citation>
    <scope>NUCLEOTIDE SEQUENCE [LARGE SCALE GENOMIC DNA]</scope>
    <source>
        <strain evidence="2 3">DSM 15797</strain>
    </source>
</reference>
<evidence type="ECO:0000313" key="3">
    <source>
        <dbReference type="Proteomes" id="UP001296993"/>
    </source>
</evidence>
<evidence type="ECO:0000313" key="2">
    <source>
        <dbReference type="EMBL" id="MBP2388866.1"/>
    </source>
</evidence>
<dbReference type="PANTHER" id="PTHR43798:SF33">
    <property type="entry name" value="HYDROLASE, PUTATIVE (AFU_ORTHOLOGUE AFUA_2G14860)-RELATED"/>
    <property type="match status" value="1"/>
</dbReference>
<dbReference type="PANTHER" id="PTHR43798">
    <property type="entry name" value="MONOACYLGLYCEROL LIPASE"/>
    <property type="match status" value="1"/>
</dbReference>
<evidence type="ECO:0000259" key="1">
    <source>
        <dbReference type="Pfam" id="PF12697"/>
    </source>
</evidence>
<dbReference type="InterPro" id="IPR050266">
    <property type="entry name" value="AB_hydrolase_sf"/>
</dbReference>
<gene>
    <name evidence="2" type="ORF">JOF47_004439</name>
</gene>
<keyword evidence="3" id="KW-1185">Reference proteome</keyword>
<dbReference type="EMBL" id="JAGIOF010000004">
    <property type="protein sequence ID" value="MBP2388866.1"/>
    <property type="molecule type" value="Genomic_DNA"/>
</dbReference>
<organism evidence="2 3">
    <name type="scientific">Paeniglutamicibacter kerguelensis</name>
    <dbReference type="NCBI Taxonomy" id="254788"/>
    <lineage>
        <taxon>Bacteria</taxon>
        <taxon>Bacillati</taxon>
        <taxon>Actinomycetota</taxon>
        <taxon>Actinomycetes</taxon>
        <taxon>Micrococcales</taxon>
        <taxon>Micrococcaceae</taxon>
        <taxon>Paeniglutamicibacter</taxon>
    </lineage>
</organism>
<proteinExistence type="predicted"/>
<sequence length="301" mass="32142">MTSTIRSTSTEATLLTETPLITETTDVVANLETRYLSGGPTDGVPVVVFLHDGAWGGASDVTWGDMLPLAAEKFRVIAPDLLGYGGSAKSIRLDVSPFAFRLTHLFSLLDHLGITEPVHLVGNSFGGSLTLRALTNPALRERIASVTTIAGTGGAWRGADLAKIGDFDGTPERMEEIVGYLCEPFDNKDAQLEARMRWAVAPGHFASMKAPHTAVPGAMAVQRPADPYPGNLAGVTTPALLIEGKDDTLFESGWSAKLQEFLPQAKAEVMDSKHSPNISQPTQTWELINGFLAEITKGDNA</sequence>
<dbReference type="RefSeq" id="WP_210002797.1">
    <property type="nucleotide sequence ID" value="NZ_BAAAJY010000014.1"/>
</dbReference>
<protein>
    <submittedName>
        <fullName evidence="2">Pimeloyl-ACP methyl ester carboxylesterase</fullName>
    </submittedName>
</protein>
<dbReference type="InterPro" id="IPR029058">
    <property type="entry name" value="AB_hydrolase_fold"/>
</dbReference>
<accession>A0ABS4XK72</accession>
<dbReference type="Pfam" id="PF12697">
    <property type="entry name" value="Abhydrolase_6"/>
    <property type="match status" value="1"/>
</dbReference>
<feature type="domain" description="AB hydrolase-1" evidence="1">
    <location>
        <begin position="47"/>
        <end position="284"/>
    </location>
</feature>
<dbReference type="InterPro" id="IPR000073">
    <property type="entry name" value="AB_hydrolase_1"/>
</dbReference>
<name>A0ABS4XK72_9MICC</name>